<organism evidence="1 2">
    <name type="scientific">Senna tora</name>
    <dbReference type="NCBI Taxonomy" id="362788"/>
    <lineage>
        <taxon>Eukaryota</taxon>
        <taxon>Viridiplantae</taxon>
        <taxon>Streptophyta</taxon>
        <taxon>Embryophyta</taxon>
        <taxon>Tracheophyta</taxon>
        <taxon>Spermatophyta</taxon>
        <taxon>Magnoliopsida</taxon>
        <taxon>eudicotyledons</taxon>
        <taxon>Gunneridae</taxon>
        <taxon>Pentapetalae</taxon>
        <taxon>rosids</taxon>
        <taxon>fabids</taxon>
        <taxon>Fabales</taxon>
        <taxon>Fabaceae</taxon>
        <taxon>Caesalpinioideae</taxon>
        <taxon>Cassia clade</taxon>
        <taxon>Senna</taxon>
    </lineage>
</organism>
<protein>
    <submittedName>
        <fullName evidence="1">Uncharacterized protein</fullName>
    </submittedName>
</protein>
<dbReference type="EMBL" id="JAAIUW010000010">
    <property type="protein sequence ID" value="KAF7812333.1"/>
    <property type="molecule type" value="Genomic_DNA"/>
</dbReference>
<sequence>MQRRQRLKNFFFLDVIPLSRALHCHSWRNRSILFYHIAPNILREAVVSGRCKDKFCYALVETDEINSKGYSKHFPEWEQEEKVFVIYALIE</sequence>
<dbReference type="AlphaFoldDB" id="A0A834SXC0"/>
<dbReference type="Proteomes" id="UP000634136">
    <property type="component" value="Unassembled WGS sequence"/>
</dbReference>
<comment type="caution">
    <text evidence="1">The sequence shown here is derived from an EMBL/GenBank/DDBJ whole genome shotgun (WGS) entry which is preliminary data.</text>
</comment>
<name>A0A834SXC0_9FABA</name>
<evidence type="ECO:0000313" key="1">
    <source>
        <dbReference type="EMBL" id="KAF7812333.1"/>
    </source>
</evidence>
<accession>A0A834SXC0</accession>
<keyword evidence="2" id="KW-1185">Reference proteome</keyword>
<gene>
    <name evidence="1" type="ORF">G2W53_033309</name>
</gene>
<proteinExistence type="predicted"/>
<reference evidence="1" key="1">
    <citation type="submission" date="2020-09" db="EMBL/GenBank/DDBJ databases">
        <title>Genome-Enabled Discovery of Anthraquinone Biosynthesis in Senna tora.</title>
        <authorList>
            <person name="Kang S.-H."/>
            <person name="Pandey R.P."/>
            <person name="Lee C.-M."/>
            <person name="Sim J.-S."/>
            <person name="Jeong J.-T."/>
            <person name="Choi B.-S."/>
            <person name="Jung M."/>
            <person name="Ginzburg D."/>
            <person name="Zhao K."/>
            <person name="Won S.Y."/>
            <person name="Oh T.-J."/>
            <person name="Yu Y."/>
            <person name="Kim N.-H."/>
            <person name="Lee O.R."/>
            <person name="Lee T.-H."/>
            <person name="Bashyal P."/>
            <person name="Kim T.-S."/>
            <person name="Lee W.-H."/>
            <person name="Kawkins C."/>
            <person name="Kim C.-K."/>
            <person name="Kim J.S."/>
            <person name="Ahn B.O."/>
            <person name="Rhee S.Y."/>
            <person name="Sohng J.K."/>
        </authorList>
    </citation>
    <scope>NUCLEOTIDE SEQUENCE</scope>
    <source>
        <tissue evidence="1">Leaf</tissue>
    </source>
</reference>
<evidence type="ECO:0000313" key="2">
    <source>
        <dbReference type="Proteomes" id="UP000634136"/>
    </source>
</evidence>